<dbReference type="GO" id="GO:0005525">
    <property type="term" value="F:GTP binding"/>
    <property type="evidence" value="ECO:0007669"/>
    <property type="project" value="TreeGrafter"/>
</dbReference>
<keyword evidence="6" id="KW-1185">Reference proteome</keyword>
<proteinExistence type="inferred from homology"/>
<dbReference type="GO" id="GO:0030688">
    <property type="term" value="C:preribosome, small subunit precursor"/>
    <property type="evidence" value="ECO:0007669"/>
    <property type="project" value="TreeGrafter"/>
</dbReference>
<evidence type="ECO:0000256" key="2">
    <source>
        <dbReference type="SAM" id="MobiDB-lite"/>
    </source>
</evidence>
<comment type="caution">
    <text evidence="5">The sequence shown here is derived from an EMBL/GenBank/DDBJ whole genome shotgun (WGS) entry which is preliminary data.</text>
</comment>
<organism evidence="5 6">
    <name type="scientific">Chlorella ohadii</name>
    <dbReference type="NCBI Taxonomy" id="2649997"/>
    <lineage>
        <taxon>Eukaryota</taxon>
        <taxon>Viridiplantae</taxon>
        <taxon>Chlorophyta</taxon>
        <taxon>core chlorophytes</taxon>
        <taxon>Trebouxiophyceae</taxon>
        <taxon>Chlorellales</taxon>
        <taxon>Chlorellaceae</taxon>
        <taxon>Chlorella clade</taxon>
        <taxon>Chlorella</taxon>
    </lineage>
</organism>
<feature type="compositionally biased region" description="Acidic residues" evidence="2">
    <location>
        <begin position="442"/>
        <end position="451"/>
    </location>
</feature>
<dbReference type="InterPro" id="IPR039761">
    <property type="entry name" value="Bms1/Tsr1"/>
</dbReference>
<feature type="compositionally biased region" description="Acidic residues" evidence="2">
    <location>
        <begin position="471"/>
        <end position="480"/>
    </location>
</feature>
<feature type="region of interest" description="Disordered" evidence="2">
    <location>
        <begin position="320"/>
        <end position="480"/>
    </location>
</feature>
<dbReference type="AlphaFoldDB" id="A0AAD5H760"/>
<name>A0AAD5H760_9CHLO</name>
<feature type="compositionally biased region" description="Basic and acidic residues" evidence="2">
    <location>
        <begin position="403"/>
        <end position="413"/>
    </location>
</feature>
<evidence type="ECO:0000259" key="3">
    <source>
        <dbReference type="SMART" id="SM00785"/>
    </source>
</evidence>
<reference evidence="5" key="1">
    <citation type="submission" date="2020-11" db="EMBL/GenBank/DDBJ databases">
        <title>Chlorella ohadii genome sequencing and assembly.</title>
        <authorList>
            <person name="Murik O."/>
            <person name="Treves H."/>
            <person name="Kedem I."/>
            <person name="Shotland Y."/>
            <person name="Kaplan A."/>
        </authorList>
    </citation>
    <scope>NUCLEOTIDE SEQUENCE</scope>
    <source>
        <strain evidence="5">1</strain>
    </source>
</reference>
<gene>
    <name evidence="5" type="ORF">COHA_003556</name>
</gene>
<evidence type="ECO:0000256" key="1">
    <source>
        <dbReference type="ARBA" id="ARBA00038288"/>
    </source>
</evidence>
<dbReference type="Pfam" id="PF08142">
    <property type="entry name" value="AARP2CN"/>
    <property type="match status" value="1"/>
</dbReference>
<dbReference type="GO" id="GO:0005634">
    <property type="term" value="C:nucleus"/>
    <property type="evidence" value="ECO:0007669"/>
    <property type="project" value="InterPro"/>
</dbReference>
<feature type="compositionally biased region" description="Acidic residues" evidence="2">
    <location>
        <begin position="386"/>
        <end position="402"/>
    </location>
</feature>
<accession>A0AAD5H760</accession>
<feature type="domain" description="AARP2CN" evidence="3">
    <location>
        <begin position="204"/>
        <end position="290"/>
    </location>
</feature>
<sequence>MAGPGSQRNKPHKAGRKAGLSAREKHRNTKAGPDVDVPRLWAGLLAAFSSDDAAPHAGGGKAAQGGMDVDAGPSGAAASAALPLAMTTLSAPERRRLRFTLLPPPEARDDPLAIVELGRCAEVLLLALPGDVNTVTIDDAGSGALGILRALGLPAVTALVQSPAASEGKNPLKERAAAKKHATNALQEQLAGDHKLLPADTAADFKAVLRHLSDAPASVPHWRQQRPAVMVEAAEFVAQQQGEQDGSAALGTLLLRGYVRGLGLSANQAVHVSGAGDFQLAQIDGPAEPPAANDGSEAARRQQAVAGAAAMDLSAAEGSGGLPLLARPQPGQQESLVRENEVDPLAGEQTWPTEEELMEAEARAPKPRKRRLPKGTSDYQAAWILDDSDLDDTDLESEVESGDEGRPQHHSDDESLPDLEPNVDGPGGSSFRDVDTGTEFGMDYDEEEEEERGSQLAGMIASQKERRRQEEDDQMFPDEVDTPEGVAARQRFDKYRGLKSFRTSAWDPRESLPQDYARVFAFENFKRAHKRAKEAAARVGAAGDPDGVAAGTYVQLQVAAVPADAAARVLERVAASQQRGVAPLMVFGLLQHECKLSVQHYGVRKAAGYEEPIANKEALLLVNGLRAWHARPVFSTDEHGADKHKMERFLHEGRPSIATVYAPIAYPPLPLLAFKLPESEGGLARLAATGSLRSCDPDRIVLKKIVLSGYPVKVHKTKAVVRFMFHNPDDVRWFRPVELWTKAGRRGRIREPIGTHGSMKCIFDGPLRQQDAVCMSLYKRVYPKWPEDLRYVA</sequence>
<dbReference type="InterPro" id="IPR007034">
    <property type="entry name" value="BMS1_TSR1_C"/>
</dbReference>
<feature type="region of interest" description="Disordered" evidence="2">
    <location>
        <begin position="1"/>
        <end position="35"/>
    </location>
</feature>
<dbReference type="GO" id="GO:0000462">
    <property type="term" value="P:maturation of SSU-rRNA from tricistronic rRNA transcript (SSU-rRNA, 5.8S rRNA, LSU-rRNA)"/>
    <property type="evidence" value="ECO:0007669"/>
    <property type="project" value="TreeGrafter"/>
</dbReference>
<evidence type="ECO:0000259" key="4">
    <source>
        <dbReference type="SMART" id="SM01362"/>
    </source>
</evidence>
<dbReference type="GO" id="GO:0000479">
    <property type="term" value="P:endonucleolytic cleavage of tricistronic rRNA transcript (SSU-rRNA, 5.8S rRNA, LSU-rRNA)"/>
    <property type="evidence" value="ECO:0007669"/>
    <property type="project" value="TreeGrafter"/>
</dbReference>
<dbReference type="GO" id="GO:0003924">
    <property type="term" value="F:GTPase activity"/>
    <property type="evidence" value="ECO:0007669"/>
    <property type="project" value="TreeGrafter"/>
</dbReference>
<dbReference type="Pfam" id="PF04950">
    <property type="entry name" value="RIBIOP_C"/>
    <property type="match status" value="1"/>
</dbReference>
<evidence type="ECO:0000313" key="5">
    <source>
        <dbReference type="EMBL" id="KAI7842810.1"/>
    </source>
</evidence>
<evidence type="ECO:0000313" key="6">
    <source>
        <dbReference type="Proteomes" id="UP001205105"/>
    </source>
</evidence>
<dbReference type="Proteomes" id="UP001205105">
    <property type="component" value="Unassembled WGS sequence"/>
</dbReference>
<dbReference type="InterPro" id="IPR012948">
    <property type="entry name" value="AARP2CN"/>
</dbReference>
<dbReference type="SMART" id="SM01362">
    <property type="entry name" value="DUF663"/>
    <property type="match status" value="1"/>
</dbReference>
<dbReference type="GO" id="GO:0034511">
    <property type="term" value="F:U3 snoRNA binding"/>
    <property type="evidence" value="ECO:0007669"/>
    <property type="project" value="TreeGrafter"/>
</dbReference>
<comment type="similarity">
    <text evidence="1">Belongs to the TRAFAC class translation factor GTPase superfamily. Bms1-like GTPase family. TSR1 subfamily.</text>
</comment>
<dbReference type="SMART" id="SM00785">
    <property type="entry name" value="AARP2CN"/>
    <property type="match status" value="1"/>
</dbReference>
<dbReference type="PANTHER" id="PTHR12858">
    <property type="entry name" value="RIBOSOME BIOGENESIS PROTEIN"/>
    <property type="match status" value="1"/>
</dbReference>
<dbReference type="PANTHER" id="PTHR12858:SF1">
    <property type="entry name" value="PRE-RRNA-PROCESSING PROTEIN TSR1 HOMOLOG"/>
    <property type="match status" value="1"/>
</dbReference>
<dbReference type="EMBL" id="JADXDR010000048">
    <property type="protein sequence ID" value="KAI7842810.1"/>
    <property type="molecule type" value="Genomic_DNA"/>
</dbReference>
<feature type="region of interest" description="Disordered" evidence="2">
    <location>
        <begin position="281"/>
        <end position="301"/>
    </location>
</feature>
<protein>
    <submittedName>
        <fullName evidence="5">Uncharacterized protein</fullName>
    </submittedName>
</protein>
<feature type="domain" description="Ribosome biogenesis protein BMS1/TSR1 C-terminal" evidence="4">
    <location>
        <begin position="479"/>
        <end position="781"/>
    </location>
</feature>